<dbReference type="OrthoDB" id="9815944at2"/>
<sequence length="462" mass="53504">MSGYIKKIIINGLFEDKNNYKIDLVEGCNCLFGDNGCGKTSIINLIVHSLTVNLEGIRDIPFKSISLFYAKSGTIRALKLLTVSKSEFKSEDGMKGINIEFTFHPMKKTFTLDVTRIDLIERQYSELIEHFKKLNKKYINLTHVPLLRLHEGEVAYDDDLLNRALRRRKFSQKQISELLDPSVRTLVSLEKEFIEAYTDKTRRIKDELDSLKSRIIEKVMIDEKLVRETTRSFALMTRALEKEPEVVDVNAYVEKFNLAKLDVPVEKVKEHFGQWKALNERFRENWQKTNELTADAAKAQRHKVEKEYRKSYFNLFSITHIYNQFESIIKEVEGVQKTKSNELKTFIEYENQINNFFKNKTFFLSEDGEFSIKSGERKIDISDLSSGEKHILTILGRVALSNEGASSFIADEPELSLHLDWQRKIIPAIRTLSPNTQVIVATHSPAIFENDAKEINIEECRS</sequence>
<name>A0A5R9IGG5_9GAMM</name>
<dbReference type="Pfam" id="PF13175">
    <property type="entry name" value="AAA_15"/>
    <property type="match status" value="1"/>
</dbReference>
<accession>A0A5R9IGG5</accession>
<reference evidence="2 3" key="1">
    <citation type="submission" date="2019-05" db="EMBL/GenBank/DDBJ databases">
        <title>Genome sequences of Thalassotalea litorea 1K03283.</title>
        <authorList>
            <person name="Zhang D."/>
        </authorList>
    </citation>
    <scope>NUCLEOTIDE SEQUENCE [LARGE SCALE GENOMIC DNA]</scope>
    <source>
        <strain evidence="2 3">MCCC 1K03283</strain>
    </source>
</reference>
<dbReference type="AlphaFoldDB" id="A0A5R9IGG5"/>
<evidence type="ECO:0000313" key="2">
    <source>
        <dbReference type="EMBL" id="TLU61228.1"/>
    </source>
</evidence>
<organism evidence="2 3">
    <name type="scientific">Thalassotalea litorea</name>
    <dbReference type="NCBI Taxonomy" id="2020715"/>
    <lineage>
        <taxon>Bacteria</taxon>
        <taxon>Pseudomonadati</taxon>
        <taxon>Pseudomonadota</taxon>
        <taxon>Gammaproteobacteria</taxon>
        <taxon>Alteromonadales</taxon>
        <taxon>Colwelliaceae</taxon>
        <taxon>Thalassotalea</taxon>
    </lineage>
</organism>
<evidence type="ECO:0000259" key="1">
    <source>
        <dbReference type="Pfam" id="PF13175"/>
    </source>
</evidence>
<dbReference type="InterPro" id="IPR027417">
    <property type="entry name" value="P-loop_NTPase"/>
</dbReference>
<dbReference type="EMBL" id="VCBC01000018">
    <property type="protein sequence ID" value="TLU61228.1"/>
    <property type="molecule type" value="Genomic_DNA"/>
</dbReference>
<dbReference type="InterPro" id="IPR051396">
    <property type="entry name" value="Bact_Antivir_Def_Nuclease"/>
</dbReference>
<dbReference type="Proteomes" id="UP000307790">
    <property type="component" value="Unassembled WGS sequence"/>
</dbReference>
<dbReference type="RefSeq" id="WP_138321314.1">
    <property type="nucleotide sequence ID" value="NZ_VCBC01000018.1"/>
</dbReference>
<comment type="caution">
    <text evidence="2">The sequence shown here is derived from an EMBL/GenBank/DDBJ whole genome shotgun (WGS) entry which is preliminary data.</text>
</comment>
<evidence type="ECO:0000313" key="3">
    <source>
        <dbReference type="Proteomes" id="UP000307790"/>
    </source>
</evidence>
<keyword evidence="3" id="KW-1185">Reference proteome</keyword>
<feature type="domain" description="Endonuclease GajA/Old nuclease/RecF-like AAA" evidence="1">
    <location>
        <begin position="5"/>
        <end position="447"/>
    </location>
</feature>
<dbReference type="InterPro" id="IPR041685">
    <property type="entry name" value="AAA_GajA/Old/RecF-like"/>
</dbReference>
<proteinExistence type="predicted"/>
<protein>
    <recommendedName>
        <fullName evidence="1">Endonuclease GajA/Old nuclease/RecF-like AAA domain-containing protein</fullName>
    </recommendedName>
</protein>
<gene>
    <name evidence="2" type="ORF">FE810_15515</name>
</gene>
<dbReference type="Gene3D" id="3.40.50.300">
    <property type="entry name" value="P-loop containing nucleotide triphosphate hydrolases"/>
    <property type="match status" value="2"/>
</dbReference>
<dbReference type="PANTHER" id="PTHR43581">
    <property type="entry name" value="ATP/GTP PHOSPHATASE"/>
    <property type="match status" value="1"/>
</dbReference>
<dbReference type="SUPFAM" id="SSF52540">
    <property type="entry name" value="P-loop containing nucleoside triphosphate hydrolases"/>
    <property type="match status" value="1"/>
</dbReference>
<dbReference type="PANTHER" id="PTHR43581:SF2">
    <property type="entry name" value="EXCINUCLEASE ATPASE SUBUNIT"/>
    <property type="match status" value="1"/>
</dbReference>